<evidence type="ECO:0000256" key="2">
    <source>
        <dbReference type="SAM" id="MobiDB-lite"/>
    </source>
</evidence>
<comment type="caution">
    <text evidence="3">The sequence shown here is derived from an EMBL/GenBank/DDBJ whole genome shotgun (WGS) entry which is preliminary data.</text>
</comment>
<protein>
    <submittedName>
        <fullName evidence="3">Uncharacterized protein</fullName>
    </submittedName>
</protein>
<accession>A0ABD3GZ85</accession>
<feature type="compositionally biased region" description="Basic and acidic residues" evidence="2">
    <location>
        <begin position="1"/>
        <end position="11"/>
    </location>
</feature>
<gene>
    <name evidence="3" type="ORF">R1sor_002455</name>
</gene>
<sequence>MTGEHANDRHPIANGNVPVPIHHGTEVNGNAVILENGWGEPIEPAIVPTGWGDPITVEHTEPNWDWPGPAEPAEAAEVDEPVEVDEDDEADEPINDPPLEPERLTLAEMHIQLAEATTTILHQNAELMRQNAQLAVENADLNAQNAALVDANADLAAQNAALLLQIRATRNFNFLSYGGKGSSYTAESILAG</sequence>
<feature type="region of interest" description="Disordered" evidence="2">
    <location>
        <begin position="1"/>
        <end position="21"/>
    </location>
</feature>
<name>A0ABD3GZ85_9MARC</name>
<dbReference type="Proteomes" id="UP001633002">
    <property type="component" value="Unassembled WGS sequence"/>
</dbReference>
<feature type="compositionally biased region" description="Acidic residues" evidence="2">
    <location>
        <begin position="74"/>
        <end position="94"/>
    </location>
</feature>
<evidence type="ECO:0000313" key="4">
    <source>
        <dbReference type="Proteomes" id="UP001633002"/>
    </source>
</evidence>
<keyword evidence="4" id="KW-1185">Reference proteome</keyword>
<dbReference type="EMBL" id="JBJQOH010000006">
    <property type="protein sequence ID" value="KAL3684433.1"/>
    <property type="molecule type" value="Genomic_DNA"/>
</dbReference>
<feature type="region of interest" description="Disordered" evidence="2">
    <location>
        <begin position="59"/>
        <end position="99"/>
    </location>
</feature>
<organism evidence="3 4">
    <name type="scientific">Riccia sorocarpa</name>
    <dbReference type="NCBI Taxonomy" id="122646"/>
    <lineage>
        <taxon>Eukaryota</taxon>
        <taxon>Viridiplantae</taxon>
        <taxon>Streptophyta</taxon>
        <taxon>Embryophyta</taxon>
        <taxon>Marchantiophyta</taxon>
        <taxon>Marchantiopsida</taxon>
        <taxon>Marchantiidae</taxon>
        <taxon>Marchantiales</taxon>
        <taxon>Ricciaceae</taxon>
        <taxon>Riccia</taxon>
    </lineage>
</organism>
<keyword evidence="1" id="KW-0175">Coiled coil</keyword>
<evidence type="ECO:0000256" key="1">
    <source>
        <dbReference type="SAM" id="Coils"/>
    </source>
</evidence>
<evidence type="ECO:0000313" key="3">
    <source>
        <dbReference type="EMBL" id="KAL3684433.1"/>
    </source>
</evidence>
<feature type="coiled-coil region" evidence="1">
    <location>
        <begin position="124"/>
        <end position="158"/>
    </location>
</feature>
<reference evidence="3 4" key="1">
    <citation type="submission" date="2024-09" db="EMBL/GenBank/DDBJ databases">
        <title>Chromosome-scale assembly of Riccia sorocarpa.</title>
        <authorList>
            <person name="Paukszto L."/>
        </authorList>
    </citation>
    <scope>NUCLEOTIDE SEQUENCE [LARGE SCALE GENOMIC DNA]</scope>
    <source>
        <strain evidence="3">LP-2024</strain>
        <tissue evidence="3">Aerial parts of the thallus</tissue>
    </source>
</reference>
<dbReference type="AlphaFoldDB" id="A0ABD3GZ85"/>
<proteinExistence type="predicted"/>